<evidence type="ECO:0008006" key="3">
    <source>
        <dbReference type="Google" id="ProtNLM"/>
    </source>
</evidence>
<keyword evidence="1" id="KW-1277">Toxin-antitoxin system</keyword>
<accession>A0A0F6MLE3</accession>
<sequence>MTNYKIAETAAFEKKIKSKKYEFLYQKIKNYVYPILRKNPHFGPNIKKLKGIYKEIYRFRLGDFRLFYKVSEEKVIVFIIDIEARKDAYK</sequence>
<name>A0A0F6MLE3_TREDN</name>
<comment type="caution">
    <text evidence="2">The sequence shown here is derived from an EMBL/GenBank/DDBJ whole genome shotgun (WGS) entry which is preliminary data.</text>
</comment>
<evidence type="ECO:0000313" key="2">
    <source>
        <dbReference type="EMBL" id="EMB20132.1"/>
    </source>
</evidence>
<dbReference type="EMBL" id="AGDY01000009">
    <property type="protein sequence ID" value="EMB20132.1"/>
    <property type="molecule type" value="Genomic_DNA"/>
</dbReference>
<dbReference type="HOGENOM" id="CLU_155761_1_1_12"/>
<protein>
    <recommendedName>
        <fullName evidence="3">RelE/StbE family addiction module toxin</fullName>
    </recommendedName>
</protein>
<dbReference type="InterPro" id="IPR007712">
    <property type="entry name" value="RelE/ParE_toxin"/>
</dbReference>
<dbReference type="PATRIC" id="fig|999434.4.peg.1649"/>
<dbReference type="SUPFAM" id="SSF143011">
    <property type="entry name" value="RelE-like"/>
    <property type="match status" value="1"/>
</dbReference>
<dbReference type="AlphaFoldDB" id="A0A0F6MLE3"/>
<dbReference type="Proteomes" id="UP000011701">
    <property type="component" value="Chromosome"/>
</dbReference>
<evidence type="ECO:0000256" key="1">
    <source>
        <dbReference type="ARBA" id="ARBA00022649"/>
    </source>
</evidence>
<dbReference type="InterPro" id="IPR035093">
    <property type="entry name" value="RelE/ParE_toxin_dom_sf"/>
</dbReference>
<reference evidence="2" key="1">
    <citation type="submission" date="2012-01" db="EMBL/GenBank/DDBJ databases">
        <title>The Genome Sequence of Treponema denticola OTK.</title>
        <authorList>
            <consortium name="The Broad Institute Genome Sequencing Platform"/>
            <person name="Earl A."/>
            <person name="Ward D."/>
            <person name="Feldgarden M."/>
            <person name="Gevers D."/>
            <person name="Blanton J.M."/>
            <person name="Fenno C.J."/>
            <person name="Baranova O.V."/>
            <person name="Mathney J."/>
            <person name="Dewhirst F.E."/>
            <person name="Izard J."/>
            <person name="Young S.K."/>
            <person name="Zeng Q."/>
            <person name="Gargeya S."/>
            <person name="Fitzgerald M."/>
            <person name="Haas B."/>
            <person name="Abouelleil A."/>
            <person name="Alvarado L."/>
            <person name="Arachchi H.M."/>
            <person name="Berlin A."/>
            <person name="Chapman S.B."/>
            <person name="Gearin G."/>
            <person name="Goldberg J."/>
            <person name="Griggs A."/>
            <person name="Gujja S."/>
            <person name="Hansen M."/>
            <person name="Heiman D."/>
            <person name="Howarth C."/>
            <person name="Larimer J."/>
            <person name="Lui A."/>
            <person name="MacDonald P.J.P."/>
            <person name="McCowen C."/>
            <person name="Montmayeur A."/>
            <person name="Murphy C."/>
            <person name="Neiman D."/>
            <person name="Pearson M."/>
            <person name="Priest M."/>
            <person name="Roberts A."/>
            <person name="Saif S."/>
            <person name="Shea T."/>
            <person name="Sisk P."/>
            <person name="Stolte C."/>
            <person name="Sykes S."/>
            <person name="Wortman J."/>
            <person name="Nusbaum C."/>
            <person name="Birren B."/>
        </authorList>
    </citation>
    <scope>NUCLEOTIDE SEQUENCE [LARGE SCALE GENOMIC DNA]</scope>
    <source>
        <strain evidence="2">OTK</strain>
    </source>
</reference>
<dbReference type="RefSeq" id="WP_002692432.1">
    <property type="nucleotide sequence ID" value="NZ_CM001797.1"/>
</dbReference>
<organism evidence="2">
    <name type="scientific">Treponema denticola OTK</name>
    <dbReference type="NCBI Taxonomy" id="999434"/>
    <lineage>
        <taxon>Bacteria</taxon>
        <taxon>Pseudomonadati</taxon>
        <taxon>Spirochaetota</taxon>
        <taxon>Spirochaetia</taxon>
        <taxon>Spirochaetales</taxon>
        <taxon>Treponemataceae</taxon>
        <taxon>Treponema</taxon>
    </lineage>
</organism>
<dbReference type="Gene3D" id="3.30.2310.20">
    <property type="entry name" value="RelE-like"/>
    <property type="match status" value="1"/>
</dbReference>
<dbReference type="Pfam" id="PF05016">
    <property type="entry name" value="ParE_toxin"/>
    <property type="match status" value="1"/>
</dbReference>
<proteinExistence type="predicted"/>
<gene>
    <name evidence="2" type="ORF">HMPREF9723_01592</name>
</gene>